<proteinExistence type="predicted"/>
<comment type="caution">
    <text evidence="1">The sequence shown here is derived from an EMBL/GenBank/DDBJ whole genome shotgun (WGS) entry which is preliminary data.</text>
</comment>
<name>A0AAD9QR47_ACRCE</name>
<accession>A0AAD9QR47</accession>
<evidence type="ECO:0000313" key="1">
    <source>
        <dbReference type="EMBL" id="KAK2565841.1"/>
    </source>
</evidence>
<evidence type="ECO:0000313" key="2">
    <source>
        <dbReference type="Proteomes" id="UP001249851"/>
    </source>
</evidence>
<gene>
    <name evidence="1" type="ORF">P5673_010125</name>
</gene>
<protein>
    <submittedName>
        <fullName evidence="1">Uncharacterized protein</fullName>
    </submittedName>
</protein>
<dbReference type="AlphaFoldDB" id="A0AAD9QR47"/>
<reference evidence="1" key="2">
    <citation type="journal article" date="2023" name="Science">
        <title>Genomic signatures of disease resistance in endangered staghorn corals.</title>
        <authorList>
            <person name="Vollmer S.V."/>
            <person name="Selwyn J.D."/>
            <person name="Despard B.A."/>
            <person name="Roesel C.L."/>
        </authorList>
    </citation>
    <scope>NUCLEOTIDE SEQUENCE</scope>
    <source>
        <strain evidence="1">K2</strain>
    </source>
</reference>
<dbReference type="EMBL" id="JARQWQ010000018">
    <property type="protein sequence ID" value="KAK2565841.1"/>
    <property type="molecule type" value="Genomic_DNA"/>
</dbReference>
<keyword evidence="2" id="KW-1185">Reference proteome</keyword>
<reference evidence="1" key="1">
    <citation type="journal article" date="2023" name="G3 (Bethesda)">
        <title>Whole genome assembly and annotation of the endangered Caribbean coral Acropora cervicornis.</title>
        <authorList>
            <person name="Selwyn J.D."/>
            <person name="Vollmer S.V."/>
        </authorList>
    </citation>
    <scope>NUCLEOTIDE SEQUENCE</scope>
    <source>
        <strain evidence="1">K2</strain>
    </source>
</reference>
<organism evidence="1 2">
    <name type="scientific">Acropora cervicornis</name>
    <name type="common">Staghorn coral</name>
    <dbReference type="NCBI Taxonomy" id="6130"/>
    <lineage>
        <taxon>Eukaryota</taxon>
        <taxon>Metazoa</taxon>
        <taxon>Cnidaria</taxon>
        <taxon>Anthozoa</taxon>
        <taxon>Hexacorallia</taxon>
        <taxon>Scleractinia</taxon>
        <taxon>Astrocoeniina</taxon>
        <taxon>Acroporidae</taxon>
        <taxon>Acropora</taxon>
    </lineage>
</organism>
<dbReference type="Proteomes" id="UP001249851">
    <property type="component" value="Unassembled WGS sequence"/>
</dbReference>
<sequence length="67" mass="7347">MSSDVTSSPKLITCEVSSEDDFMRSTKNFQLRIMQAFVSSSHIYVGLQTADSSFHLFLSLAVIALSA</sequence>